<accession>A0ABW5D1K7</accession>
<evidence type="ECO:0000259" key="2">
    <source>
        <dbReference type="Pfam" id="PF06722"/>
    </source>
</evidence>
<dbReference type="InterPro" id="IPR050426">
    <property type="entry name" value="Glycosyltransferase_28"/>
</dbReference>
<organism evidence="3 4">
    <name type="scientific">Pontibacter ruber</name>
    <dbReference type="NCBI Taxonomy" id="1343895"/>
    <lineage>
        <taxon>Bacteria</taxon>
        <taxon>Pseudomonadati</taxon>
        <taxon>Bacteroidota</taxon>
        <taxon>Cytophagia</taxon>
        <taxon>Cytophagales</taxon>
        <taxon>Hymenobacteraceae</taxon>
        <taxon>Pontibacter</taxon>
    </lineage>
</organism>
<gene>
    <name evidence="3" type="ORF">ACFSKP_16745</name>
</gene>
<keyword evidence="4" id="KW-1185">Reference proteome</keyword>
<dbReference type="Gene3D" id="3.40.50.2000">
    <property type="entry name" value="Glycogen Phosphorylase B"/>
    <property type="match status" value="2"/>
</dbReference>
<dbReference type="InterPro" id="IPR010610">
    <property type="entry name" value="EryCIII-like_C"/>
</dbReference>
<comment type="caution">
    <text evidence="3">The sequence shown here is derived from an EMBL/GenBank/DDBJ whole genome shotgun (WGS) entry which is preliminary data.</text>
</comment>
<feature type="domain" description="Glycosyltransferase family 28 N-terminal" evidence="1">
    <location>
        <begin position="3"/>
        <end position="54"/>
    </location>
</feature>
<dbReference type="Pfam" id="PF03033">
    <property type="entry name" value="Glyco_transf_28"/>
    <property type="match status" value="1"/>
</dbReference>
<dbReference type="RefSeq" id="WP_250431167.1">
    <property type="nucleotide sequence ID" value="NZ_JALPRR010000003.1"/>
</dbReference>
<dbReference type="InterPro" id="IPR002213">
    <property type="entry name" value="UDP_glucos_trans"/>
</dbReference>
<dbReference type="PANTHER" id="PTHR48050">
    <property type="entry name" value="STEROL 3-BETA-GLUCOSYLTRANSFERASE"/>
    <property type="match status" value="1"/>
</dbReference>
<feature type="domain" description="Erythromycin biosynthesis protein CIII-like C-terminal" evidence="2">
    <location>
        <begin position="303"/>
        <end position="400"/>
    </location>
</feature>
<dbReference type="SUPFAM" id="SSF53756">
    <property type="entry name" value="UDP-Glycosyltransferase/glycogen phosphorylase"/>
    <property type="match status" value="1"/>
</dbReference>
<dbReference type="CDD" id="cd03784">
    <property type="entry name" value="GT1_Gtf-like"/>
    <property type="match status" value="1"/>
</dbReference>
<name>A0ABW5D1K7_9BACT</name>
<sequence>MKIALTTLGSLGDVNPMLGLALELRDRGHEVSLSTSRYFRPHIEKHSIRFHEVLPNLDPNNKEIIHTVLDPKRGPERFHREIIFPDVEKSYRTFLEVAQDADLIISGILSYFAPLCAKKLNKPWAAVMLSPMTFWSIYDPPVIPTMEFIKYAYRVGPDFNRFLFREIFRVSNEWTKQVQELRRQESIDDQSNPLTDGATSEYLNIGLYSPLLGSVQQDFPPNSRLTGFVFFDHNLTHQELSPGLKHFLESGEPPVVFTLGSNSVMKHSSLFDLFYEVAQKLNSRSVILTGASNFRKYKRLSNDKIFFDDYAPYSGLFPYASCVVHQGGIGTTGQAMRSGTPMLILPECNDQHDNLERTKRLGIATGIPMKRVNRYRLRKAIEKLLTVSNYKDKAAQVGNAIQRENGLKDAADEVEKLLHRTQANSQQRIRY</sequence>
<dbReference type="EMBL" id="JBHUIM010000002">
    <property type="protein sequence ID" value="MFD2247918.1"/>
    <property type="molecule type" value="Genomic_DNA"/>
</dbReference>
<evidence type="ECO:0000313" key="4">
    <source>
        <dbReference type="Proteomes" id="UP001597374"/>
    </source>
</evidence>
<reference evidence="4" key="1">
    <citation type="journal article" date="2019" name="Int. J. Syst. Evol. Microbiol.">
        <title>The Global Catalogue of Microorganisms (GCM) 10K type strain sequencing project: providing services to taxonomists for standard genome sequencing and annotation.</title>
        <authorList>
            <consortium name="The Broad Institute Genomics Platform"/>
            <consortium name="The Broad Institute Genome Sequencing Center for Infectious Disease"/>
            <person name="Wu L."/>
            <person name="Ma J."/>
        </authorList>
    </citation>
    <scope>NUCLEOTIDE SEQUENCE [LARGE SCALE GENOMIC DNA]</scope>
    <source>
        <strain evidence="4">CGMCC 4.1782</strain>
    </source>
</reference>
<dbReference type="Pfam" id="PF06722">
    <property type="entry name" value="EryCIII-like_C"/>
    <property type="match status" value="1"/>
</dbReference>
<evidence type="ECO:0000259" key="1">
    <source>
        <dbReference type="Pfam" id="PF03033"/>
    </source>
</evidence>
<proteinExistence type="predicted"/>
<dbReference type="PANTHER" id="PTHR48050:SF13">
    <property type="entry name" value="STEROL 3-BETA-GLUCOSYLTRANSFERASE UGT80A2"/>
    <property type="match status" value="1"/>
</dbReference>
<dbReference type="Proteomes" id="UP001597374">
    <property type="component" value="Unassembled WGS sequence"/>
</dbReference>
<evidence type="ECO:0000313" key="3">
    <source>
        <dbReference type="EMBL" id="MFD2247918.1"/>
    </source>
</evidence>
<protein>
    <submittedName>
        <fullName evidence="3">Nucleotide disphospho-sugar-binding domain-containing protein</fullName>
    </submittedName>
</protein>
<dbReference type="InterPro" id="IPR004276">
    <property type="entry name" value="GlycoTrans_28_N"/>
</dbReference>